<dbReference type="AlphaFoldDB" id="A0A1L5NYG2"/>
<dbReference type="Proteomes" id="UP000185109">
    <property type="component" value="Chromosome"/>
</dbReference>
<proteinExistence type="predicted"/>
<dbReference type="EMBL" id="CP017241">
    <property type="protein sequence ID" value="APO72925.1"/>
    <property type="molecule type" value="Genomic_DNA"/>
</dbReference>
<evidence type="ECO:0000313" key="2">
    <source>
        <dbReference type="Proteomes" id="UP000185109"/>
    </source>
</evidence>
<sequence length="59" mass="6611">MKQHAAPALNSGRQMNLIFEPSRIDGMNETERMKVVLTLARILMQAAGISIEELADDKR</sequence>
<name>A0A1L5NYG2_RHIET</name>
<evidence type="ECO:0000313" key="1">
    <source>
        <dbReference type="EMBL" id="APO72925.1"/>
    </source>
</evidence>
<organism evidence="1 2">
    <name type="scientific">Rhizobium etli 8C-3</name>
    <dbReference type="NCBI Taxonomy" id="538025"/>
    <lineage>
        <taxon>Bacteria</taxon>
        <taxon>Pseudomonadati</taxon>
        <taxon>Pseudomonadota</taxon>
        <taxon>Alphaproteobacteria</taxon>
        <taxon>Hyphomicrobiales</taxon>
        <taxon>Rhizobiaceae</taxon>
        <taxon>Rhizobium/Agrobacterium group</taxon>
        <taxon>Rhizobium</taxon>
    </lineage>
</organism>
<dbReference type="RefSeq" id="WP_051679588.1">
    <property type="nucleotide sequence ID" value="NZ_CP017241.1"/>
</dbReference>
<reference evidence="1 2" key="1">
    <citation type="submission" date="2016-09" db="EMBL/GenBank/DDBJ databases">
        <title>The complete genome sequences of Rhizobium gallicum, symbiovars gallicum and phaseoli, symbionts associated to common bean (Phaseolus vulgaris).</title>
        <authorList>
            <person name="Bustos P."/>
            <person name="Santamaria R.I."/>
            <person name="Perez-Carrascal O.M."/>
            <person name="Juarez S."/>
            <person name="Lozano L."/>
            <person name="Martinez-Flores I."/>
            <person name="Martinez-Romero E."/>
            <person name="Cevallos M."/>
            <person name="Romero D."/>
            <person name="Davila G."/>
            <person name="Gonzalez V."/>
        </authorList>
    </citation>
    <scope>NUCLEOTIDE SEQUENCE [LARGE SCALE GENOMIC DNA]</scope>
    <source>
        <strain evidence="1 2">8C-3</strain>
    </source>
</reference>
<accession>A0A1L5NYG2</accession>
<gene>
    <name evidence="1" type="ORF">AM571_CH00064</name>
</gene>
<protein>
    <submittedName>
        <fullName evidence="1">Uncharacterized protein</fullName>
    </submittedName>
</protein>